<dbReference type="InterPro" id="IPR051603">
    <property type="entry name" value="Zinc-ADH_QOR/CCCR"/>
</dbReference>
<dbReference type="Proteomes" id="UP001154265">
    <property type="component" value="Unassembled WGS sequence"/>
</dbReference>
<evidence type="ECO:0000256" key="5">
    <source>
        <dbReference type="ARBA" id="ARBA00022884"/>
    </source>
</evidence>
<dbReference type="InterPro" id="IPR020843">
    <property type="entry name" value="ER"/>
</dbReference>
<dbReference type="Gene3D" id="3.90.180.10">
    <property type="entry name" value="Medium-chain alcohol dehydrogenases, catalytic domain"/>
    <property type="match status" value="1"/>
</dbReference>
<dbReference type="InterPro" id="IPR002364">
    <property type="entry name" value="Quin_OxRdtase/zeta-crystal_CS"/>
</dbReference>
<evidence type="ECO:0000313" key="8">
    <source>
        <dbReference type="Proteomes" id="UP001154265"/>
    </source>
</evidence>
<evidence type="ECO:0000256" key="2">
    <source>
        <dbReference type="ARBA" id="ARBA00011881"/>
    </source>
</evidence>
<comment type="subunit">
    <text evidence="2">Homotetramer.</text>
</comment>
<organism evidence="7 8">
    <name type="scientific">Candidatus Synechococcus calcipolaris G9</name>
    <dbReference type="NCBI Taxonomy" id="1497997"/>
    <lineage>
        <taxon>Bacteria</taxon>
        <taxon>Bacillati</taxon>
        <taxon>Cyanobacteriota</taxon>
        <taxon>Cyanophyceae</taxon>
        <taxon>Synechococcales</taxon>
        <taxon>Synechococcaceae</taxon>
        <taxon>Synechococcus</taxon>
    </lineage>
</organism>
<comment type="subcellular location">
    <subcellularLocation>
        <location evidence="1">Cytoplasm</location>
    </subcellularLocation>
</comment>
<dbReference type="InterPro" id="IPR036291">
    <property type="entry name" value="NAD(P)-bd_dom_sf"/>
</dbReference>
<accession>A0ABT6F292</accession>
<protein>
    <submittedName>
        <fullName evidence="7">Zinc-dependent alcohol dehydrogenase family protein</fullName>
    </submittedName>
</protein>
<dbReference type="SUPFAM" id="SSF51735">
    <property type="entry name" value="NAD(P)-binding Rossmann-fold domains"/>
    <property type="match status" value="1"/>
</dbReference>
<evidence type="ECO:0000256" key="3">
    <source>
        <dbReference type="ARBA" id="ARBA00022490"/>
    </source>
</evidence>
<feature type="domain" description="Enoyl reductase (ER)" evidence="6">
    <location>
        <begin position="50"/>
        <end position="354"/>
    </location>
</feature>
<evidence type="ECO:0000259" key="6">
    <source>
        <dbReference type="SMART" id="SM00829"/>
    </source>
</evidence>
<evidence type="ECO:0000256" key="1">
    <source>
        <dbReference type="ARBA" id="ARBA00004496"/>
    </source>
</evidence>
<keyword evidence="8" id="KW-1185">Reference proteome</keyword>
<dbReference type="Pfam" id="PF08240">
    <property type="entry name" value="ADH_N"/>
    <property type="match status" value="1"/>
</dbReference>
<dbReference type="Gene3D" id="3.40.50.720">
    <property type="entry name" value="NAD(P)-binding Rossmann-like Domain"/>
    <property type="match status" value="1"/>
</dbReference>
<evidence type="ECO:0000256" key="4">
    <source>
        <dbReference type="ARBA" id="ARBA00022857"/>
    </source>
</evidence>
<dbReference type="CDD" id="cd08272">
    <property type="entry name" value="MDR6"/>
    <property type="match status" value="1"/>
</dbReference>
<dbReference type="PROSITE" id="PS01162">
    <property type="entry name" value="QOR_ZETA_CRYSTAL"/>
    <property type="match status" value="1"/>
</dbReference>
<proteinExistence type="predicted"/>
<evidence type="ECO:0000313" key="7">
    <source>
        <dbReference type="EMBL" id="MDG2991964.1"/>
    </source>
</evidence>
<keyword evidence="4" id="KW-0521">NADP</keyword>
<dbReference type="SUPFAM" id="SSF50129">
    <property type="entry name" value="GroES-like"/>
    <property type="match status" value="1"/>
</dbReference>
<dbReference type="InterPro" id="IPR013154">
    <property type="entry name" value="ADH-like_N"/>
</dbReference>
<keyword evidence="3" id="KW-0963">Cytoplasm</keyword>
<reference evidence="7" key="2">
    <citation type="submission" date="2022-01" db="EMBL/GenBank/DDBJ databases">
        <authorList>
            <person name="Zivanovic Y."/>
            <person name="Moreira D."/>
            <person name="Lopez-Garcia P."/>
        </authorList>
    </citation>
    <scope>NUCLEOTIDE SEQUENCE</scope>
    <source>
        <strain evidence="7">G9</strain>
    </source>
</reference>
<name>A0ABT6F292_9SYNE</name>
<dbReference type="InterPro" id="IPR011032">
    <property type="entry name" value="GroES-like_sf"/>
</dbReference>
<dbReference type="EMBL" id="JAKKUT010000006">
    <property type="protein sequence ID" value="MDG2991964.1"/>
    <property type="molecule type" value="Genomic_DNA"/>
</dbReference>
<keyword evidence="5" id="KW-0694">RNA-binding</keyword>
<comment type="caution">
    <text evidence="7">The sequence shown here is derived from an EMBL/GenBank/DDBJ whole genome shotgun (WGS) entry which is preliminary data.</text>
</comment>
<dbReference type="RefSeq" id="WP_277867894.1">
    <property type="nucleotide sequence ID" value="NZ_JAKKUT010000006.1"/>
</dbReference>
<sequence>MSFAQAATGYCEVRELPQLSGTEIPSLFTLNQGELAQMESMKAAVLTAFGDAEKFEIQTVPIPTLKANQVLVRVCATSINPVDYQTRRGDYKELVRLPAIIGVDVSGVIEAVGEAVTDFKVGDNVYYSPQIFGEFGSYAQYHVADAAIVALKPANLSHIEAASFPLAGGTAWDCLVTRGNLQVGETVLIHAGAGGVGSIAIQLAKAIGAYVFTTCSSRNRDFVTALGADRVIDYKNENYVEVIRQETNGLGVDLVLDTIGGETIQRSLEIIRPFGRLTSIVDVAIPQSLLEAWGKNLSIHFVFSPQYRAKLEALTKLIERQQLRPVIDSVWSWDQVVLAHQHLEQGGTRGKVVLKFTEN</sequence>
<dbReference type="PANTHER" id="PTHR44154">
    <property type="entry name" value="QUINONE OXIDOREDUCTASE"/>
    <property type="match status" value="1"/>
</dbReference>
<gene>
    <name evidence="7" type="ORF">L3556_13625</name>
</gene>
<dbReference type="SMART" id="SM00829">
    <property type="entry name" value="PKS_ER"/>
    <property type="match status" value="1"/>
</dbReference>
<dbReference type="PANTHER" id="PTHR44154:SF1">
    <property type="entry name" value="QUINONE OXIDOREDUCTASE"/>
    <property type="match status" value="1"/>
</dbReference>
<dbReference type="Pfam" id="PF13602">
    <property type="entry name" value="ADH_zinc_N_2"/>
    <property type="match status" value="1"/>
</dbReference>
<reference evidence="7" key="1">
    <citation type="journal article" date="2022" name="Genome Biol. Evol.">
        <title>A New Gene Family Diagnostic for Intracellular Biomineralization of Amorphous Ca Carbonates by Cyanobacteria.</title>
        <authorList>
            <person name="Benzerara K."/>
            <person name="Duprat E."/>
            <person name="Bitard-Feildel T."/>
            <person name="Caumes G."/>
            <person name="Cassier-Chauvat C."/>
            <person name="Chauvat F."/>
            <person name="Dezi M."/>
            <person name="Diop S.I."/>
            <person name="Gaschignard G."/>
            <person name="Gorgen S."/>
            <person name="Gugger M."/>
            <person name="Lopez-Garcia P."/>
            <person name="Millet M."/>
            <person name="Skouri-Panet F."/>
            <person name="Moreira D."/>
            <person name="Callebaut I."/>
        </authorList>
    </citation>
    <scope>NUCLEOTIDE SEQUENCE</scope>
    <source>
        <strain evidence="7">G9</strain>
    </source>
</reference>